<evidence type="ECO:0000313" key="2">
    <source>
        <dbReference type="Proteomes" id="UP000827872"/>
    </source>
</evidence>
<comment type="caution">
    <text evidence="1">The sequence shown here is derived from an EMBL/GenBank/DDBJ whole genome shotgun (WGS) entry which is preliminary data.</text>
</comment>
<gene>
    <name evidence="1" type="ORF">K3G42_015380</name>
</gene>
<evidence type="ECO:0000313" key="1">
    <source>
        <dbReference type="EMBL" id="KAH8004591.1"/>
    </source>
</evidence>
<name>A0ACB8FHM1_9SAUR</name>
<reference evidence="1" key="1">
    <citation type="submission" date="2021-08" db="EMBL/GenBank/DDBJ databases">
        <title>The first chromosome-level gecko genome reveals the dynamic sex chromosomes of Neotropical dwarf geckos (Sphaerodactylidae: Sphaerodactylus).</title>
        <authorList>
            <person name="Pinto B.J."/>
            <person name="Keating S.E."/>
            <person name="Gamble T."/>
        </authorList>
    </citation>
    <scope>NUCLEOTIDE SEQUENCE</scope>
    <source>
        <strain evidence="1">TG3544</strain>
    </source>
</reference>
<dbReference type="EMBL" id="CM037617">
    <property type="protein sequence ID" value="KAH8004591.1"/>
    <property type="molecule type" value="Genomic_DNA"/>
</dbReference>
<sequence length="347" mass="38306">MKSDVHFVMKATSARILLAVIVIMIPVGSFPATGSIQNRSAQYLSNHSASTVTVTKTATQLAEEKSSLSAVVGSSLTLKCPWQWQRTLLTVWNVKFINGTNCHLSYKSDRNLSVTNCNENVNWLSRPDQEYALLIKPVQIFNEGFYKCSSSIDKGTFIHEYALTVLVPPQVHLTHDYNGTAVCTAAAGKPAAQISWGQKGDFITVNETLPNGTKTVISKYKITSAEENNLTCYISHPAWTNSQVLSFLSGRNDKTMKDSKVPLLYSIPAVLLGIILVSLFIFLGRFLHGKHKKVNTSKSPETISRGSIQENEMEPYATFVQMENVIYDTTFDTSMGKHFPPGLSPST</sequence>
<protein>
    <submittedName>
        <fullName evidence="1">Uncharacterized protein</fullName>
    </submittedName>
</protein>
<dbReference type="Proteomes" id="UP000827872">
    <property type="component" value="Linkage Group LG04"/>
</dbReference>
<proteinExistence type="predicted"/>
<organism evidence="1 2">
    <name type="scientific">Sphaerodactylus townsendi</name>
    <dbReference type="NCBI Taxonomy" id="933632"/>
    <lineage>
        <taxon>Eukaryota</taxon>
        <taxon>Metazoa</taxon>
        <taxon>Chordata</taxon>
        <taxon>Craniata</taxon>
        <taxon>Vertebrata</taxon>
        <taxon>Euteleostomi</taxon>
        <taxon>Lepidosauria</taxon>
        <taxon>Squamata</taxon>
        <taxon>Bifurcata</taxon>
        <taxon>Gekkota</taxon>
        <taxon>Sphaerodactylidae</taxon>
        <taxon>Sphaerodactylus</taxon>
    </lineage>
</organism>
<keyword evidence="2" id="KW-1185">Reference proteome</keyword>
<accession>A0ACB8FHM1</accession>